<dbReference type="CDD" id="cd00110">
    <property type="entry name" value="LamG"/>
    <property type="match status" value="5"/>
</dbReference>
<comment type="caution">
    <text evidence="5">Lacks conserved residue(s) required for the propagation of feature annotation.</text>
</comment>
<feature type="domain" description="EGF-like" evidence="9">
    <location>
        <begin position="2033"/>
        <end position="2070"/>
    </location>
</feature>
<feature type="domain" description="EGF-like" evidence="9">
    <location>
        <begin position="1919"/>
        <end position="1956"/>
    </location>
</feature>
<dbReference type="WBParaSite" id="MCU_004334-RA">
    <property type="protein sequence ID" value="MCU_004334-RA"/>
    <property type="gene ID" value="MCU_004334"/>
</dbReference>
<dbReference type="InterPro" id="IPR015943">
    <property type="entry name" value="WD40/YVTN_repeat-like_dom_sf"/>
</dbReference>
<evidence type="ECO:0000256" key="2">
    <source>
        <dbReference type="ARBA" id="ARBA00022737"/>
    </source>
</evidence>
<dbReference type="PROSITE" id="PS00022">
    <property type="entry name" value="EGF_1"/>
    <property type="match status" value="1"/>
</dbReference>
<feature type="domain" description="Laminin G" evidence="8">
    <location>
        <begin position="522"/>
        <end position="704"/>
    </location>
</feature>
<keyword evidence="3" id="KW-0221">Differentiation</keyword>
<keyword evidence="2" id="KW-0677">Repeat</keyword>
<feature type="repeat" description="WD" evidence="6">
    <location>
        <begin position="2937"/>
        <end position="2978"/>
    </location>
</feature>
<feature type="disulfide bond" evidence="5">
    <location>
        <begin position="2037"/>
        <end position="2047"/>
    </location>
</feature>
<dbReference type="InterPro" id="IPR013320">
    <property type="entry name" value="ConA-like_dom_sf"/>
</dbReference>
<dbReference type="SMART" id="SM00274">
    <property type="entry name" value="FOLN"/>
    <property type="match status" value="13"/>
</dbReference>
<dbReference type="InterPro" id="IPR000742">
    <property type="entry name" value="EGF"/>
</dbReference>
<evidence type="ECO:0000256" key="7">
    <source>
        <dbReference type="SAM" id="SignalP"/>
    </source>
</evidence>
<dbReference type="SUPFAM" id="SSF57196">
    <property type="entry name" value="EGF/Laminin"/>
    <property type="match status" value="3"/>
</dbReference>
<evidence type="ECO:0000256" key="1">
    <source>
        <dbReference type="ARBA" id="ARBA00022574"/>
    </source>
</evidence>
<dbReference type="PROSITE" id="PS50082">
    <property type="entry name" value="WD_REPEATS_2"/>
    <property type="match status" value="2"/>
</dbReference>
<feature type="domain" description="EGF-like" evidence="9">
    <location>
        <begin position="1214"/>
        <end position="1251"/>
    </location>
</feature>
<dbReference type="InterPro" id="IPR003645">
    <property type="entry name" value="Fol_N"/>
</dbReference>
<accession>A0A5K3EZB5</accession>
<feature type="repeat" description="WD" evidence="6">
    <location>
        <begin position="2979"/>
        <end position="3016"/>
    </location>
</feature>
<evidence type="ECO:0000256" key="6">
    <source>
        <dbReference type="PROSITE-ProRule" id="PRU00221"/>
    </source>
</evidence>
<dbReference type="SUPFAM" id="SSF50998">
    <property type="entry name" value="Quinoprotein alcohol dehydrogenase-like"/>
    <property type="match status" value="1"/>
</dbReference>
<feature type="domain" description="EGF-like" evidence="9">
    <location>
        <begin position="2252"/>
        <end position="2289"/>
    </location>
</feature>
<feature type="domain" description="EGF-like" evidence="9">
    <location>
        <begin position="1769"/>
        <end position="1806"/>
    </location>
</feature>
<feature type="domain" description="EGF-like" evidence="9">
    <location>
        <begin position="1585"/>
        <end position="1621"/>
    </location>
</feature>
<evidence type="ECO:0000256" key="4">
    <source>
        <dbReference type="ARBA" id="ARBA00023157"/>
    </source>
</evidence>
<dbReference type="Pfam" id="PF02210">
    <property type="entry name" value="Laminin_G_2"/>
    <property type="match status" value="4"/>
</dbReference>
<feature type="domain" description="EGF-like" evidence="9">
    <location>
        <begin position="1325"/>
        <end position="1362"/>
    </location>
</feature>
<feature type="disulfide bond" evidence="5">
    <location>
        <begin position="1946"/>
        <end position="1955"/>
    </location>
</feature>
<keyword evidence="4 5" id="KW-1015">Disulfide bond</keyword>
<feature type="domain" description="Laminin G" evidence="8">
    <location>
        <begin position="969"/>
        <end position="1172"/>
    </location>
</feature>
<feature type="domain" description="EGF-like" evidence="9">
    <location>
        <begin position="1696"/>
        <end position="1732"/>
    </location>
</feature>
<dbReference type="PANTHER" id="PTHR24033">
    <property type="entry name" value="EGF-LIKE DOMAIN-CONTAINING PROTEIN"/>
    <property type="match status" value="1"/>
</dbReference>
<dbReference type="PROSITE" id="PS50026">
    <property type="entry name" value="EGF_3"/>
    <property type="match status" value="17"/>
</dbReference>
<dbReference type="InterPro" id="IPR001680">
    <property type="entry name" value="WD40_rpt"/>
</dbReference>
<feature type="domain" description="EGF-like" evidence="9">
    <location>
        <begin position="1658"/>
        <end position="1695"/>
    </location>
</feature>
<dbReference type="InterPro" id="IPR001791">
    <property type="entry name" value="Laminin_G"/>
</dbReference>
<dbReference type="InterPro" id="IPR051830">
    <property type="entry name" value="NOTCH_homolog"/>
</dbReference>
<dbReference type="PANTHER" id="PTHR24033:SF151">
    <property type="entry name" value="NOTCH 2"/>
    <property type="match status" value="1"/>
</dbReference>
<dbReference type="InterPro" id="IPR011047">
    <property type="entry name" value="Quinoprotein_ADH-like_sf"/>
</dbReference>
<proteinExistence type="predicted"/>
<feature type="domain" description="EGF-like" evidence="9">
    <location>
        <begin position="1399"/>
        <end position="1436"/>
    </location>
</feature>
<feature type="domain" description="EGF-like" evidence="9">
    <location>
        <begin position="1473"/>
        <end position="1510"/>
    </location>
</feature>
<feature type="domain" description="EGF-like" evidence="9">
    <location>
        <begin position="1995"/>
        <end position="2032"/>
    </location>
</feature>
<dbReference type="SMART" id="SM00320">
    <property type="entry name" value="WD40"/>
    <property type="match status" value="3"/>
</dbReference>
<protein>
    <submittedName>
        <fullName evidence="10">WD_REPEATS_REGION domain-containing protein</fullName>
    </submittedName>
</protein>
<feature type="domain" description="Laminin G" evidence="8">
    <location>
        <begin position="2075"/>
        <end position="2256"/>
    </location>
</feature>
<feature type="domain" description="EGF-like" evidence="9">
    <location>
        <begin position="1174"/>
        <end position="1212"/>
    </location>
</feature>
<keyword evidence="1 6" id="KW-0853">WD repeat</keyword>
<evidence type="ECO:0000256" key="5">
    <source>
        <dbReference type="PROSITE-ProRule" id="PRU00076"/>
    </source>
</evidence>
<evidence type="ECO:0000256" key="3">
    <source>
        <dbReference type="ARBA" id="ARBA00022782"/>
    </source>
</evidence>
<dbReference type="Gene3D" id="2.60.120.200">
    <property type="match status" value="6"/>
</dbReference>
<dbReference type="InterPro" id="IPR019775">
    <property type="entry name" value="WD40_repeat_CS"/>
</dbReference>
<feature type="domain" description="EGF-like" evidence="9">
    <location>
        <begin position="1957"/>
        <end position="1994"/>
    </location>
</feature>
<keyword evidence="7" id="KW-0732">Signal</keyword>
<feature type="domain" description="EGF-like" evidence="9">
    <location>
        <begin position="1845"/>
        <end position="1883"/>
    </location>
</feature>
<feature type="domain" description="Laminin G" evidence="8">
    <location>
        <begin position="764"/>
        <end position="976"/>
    </location>
</feature>
<organism evidence="10">
    <name type="scientific">Mesocestoides corti</name>
    <name type="common">Flatworm</name>
    <dbReference type="NCBI Taxonomy" id="53468"/>
    <lineage>
        <taxon>Eukaryota</taxon>
        <taxon>Metazoa</taxon>
        <taxon>Spiralia</taxon>
        <taxon>Lophotrochozoa</taxon>
        <taxon>Platyhelminthes</taxon>
        <taxon>Cestoda</taxon>
        <taxon>Eucestoda</taxon>
        <taxon>Cyclophyllidea</taxon>
        <taxon>Mesocestoididae</taxon>
        <taxon>Mesocestoides</taxon>
    </lineage>
</organism>
<dbReference type="SMART" id="SM00282">
    <property type="entry name" value="LamG"/>
    <property type="match status" value="6"/>
</dbReference>
<dbReference type="SMART" id="SM00181">
    <property type="entry name" value="EGF"/>
    <property type="match status" value="25"/>
</dbReference>
<feature type="domain" description="EGF-like" evidence="9">
    <location>
        <begin position="1252"/>
        <end position="1288"/>
    </location>
</feature>
<keyword evidence="5" id="KW-0245">EGF-like domain</keyword>
<feature type="chain" id="PRO_5024432015" evidence="7">
    <location>
        <begin position="26"/>
        <end position="3085"/>
    </location>
</feature>
<dbReference type="Gene3D" id="2.130.10.10">
    <property type="entry name" value="YVTN repeat-like/Quinoprotein amine dehydrogenase"/>
    <property type="match status" value="2"/>
</dbReference>
<dbReference type="Pfam" id="PF00400">
    <property type="entry name" value="WD40"/>
    <property type="match status" value="2"/>
</dbReference>
<dbReference type="PROSITE" id="PS01186">
    <property type="entry name" value="EGF_2"/>
    <property type="match status" value="1"/>
</dbReference>
<feature type="signal peptide" evidence="7">
    <location>
        <begin position="1"/>
        <end position="25"/>
    </location>
</feature>
<dbReference type="Gene3D" id="2.10.25.10">
    <property type="entry name" value="Laminin"/>
    <property type="match status" value="22"/>
</dbReference>
<feature type="domain" description="EGF-like" evidence="9">
    <location>
        <begin position="1547"/>
        <end position="1584"/>
    </location>
</feature>
<evidence type="ECO:0000259" key="8">
    <source>
        <dbReference type="PROSITE" id="PS50025"/>
    </source>
</evidence>
<sequence length="3085" mass="337910">MNERSALCIVASLLLVFGLLRPTCCEFVVKELAEPRRYIDLLDGDLDVDFEEPLPEKDNVDFLFVRLDPAYGSPFKRIPPTDSGSNDSLASNLVLPSGANFPWYSLAGVSIPLTPAEAQQCPWNSSACPRRETYLRFDFLHVEDIDSGARVPGAINLVSVIPNLHVDFEPDSGIVRATWRDHVVSEAKLPSSISDWTTVEVLVKPGTSEMDLEVSTPEGELQLGVPRMFAGPLASPTSRPAVEITVGPSSGASRKVLTSVNVIEDVPLRRSRRDTYSYSRGTNVSALNFEGTNGFVRYNFRNRIRSLRPDGDVGREEVALDFVMKPGVTSGLLWFAEGPNSKSFIIIKDSKLYYKYIAYDETLGAKRTLIEEVVINESIGPGKTHRLRLKRYDDILSLSLGTQQTFKKIVSGKAPLIPENGIVYIGGSANAEVATDGEVSRNFDGRVTGARITQEGSGISNLNMLDLIRDPEWTRDVLRQGNVEYEYHMPFRPPTRPFHSPLAPTASTRNHAGITLHTSPMPVTFMGTQSSVVRFDTWDFSVFHSFEIEFRTFEPNGVLFFVGPDREHTDFVCVEIFDGNVYFAYGIGDHYRHIQLNPDTRKVNTGTAHRVYVERTPQHRFIVKYNGKEVDVDQGTVRHQAEFSSYTYFGSIDQPSRFPWVVWSRENFAGCINFIRINDDKFLDPASRMNQHTDLSRGIQFGVCKAPDLRCNREICGGGQCHERSYPFFEPMNFACDCSASDKTFREGVEDIRRSEACNRDAPIVDFDGETVLMIDFERQMNTLTTHTDDINLQFKTESLYAPLFVAVSTAEKQYFRVELENGLIKVSTNMNKASKPPRDAEFLLKSPRLNDNTWHTLRIRRRAQFLYISVDNASEENGVLIVEIPKGVFNNIAQQIYVGGSMPENYASPPYGNMAGFLPKGTKFVGEMRNFYWNQYDFFGTRKLITHYTTDVLTPRLELPPFPSWPREPIYSITCTSKLEWGTITVPMKAKEAGDMWLLEFKTKYDGVLLHARDDSTGSHFTLMILKGRLHLIYSIGGVTGVHEIINSPITISDNRWHRVTFGLDRIKGRIVVIVDDSAPEMFGHRLQHNTLNTLTFHFGGVPNIWTKILEIIRLYAPTSLPPGYETRPPALTGCLGGFSTRTDRFLVDLLKKFDAQLESYPSGEIIRGFCRDLVRCSPDYCLNGGVCFKVSDTVLRCNCTNTGYTGSRCENRITTCPPNYCLNGGVCSLGGNNPVCSCKGTGYYGDRCEMSICTPDYCLNGGICSVENDRPVCNCVNTGYGGARCDSAVCPPNYCLNGGRCVVQAGRPVCDCSGTAYEGQLCERPICRPGYCRNGGVCRVQNGRPVCDCSGTGYDGQICENPICRPGYCQNGGLCVIEGGRPICDCRGTGYDGPLCDQPICRPGYCRNGGVCLVQNGRPVCDCSGTGYDGQICENPICRPGYCQNGGLCVIEGGRPTCDCRGTGYDGPLCDQPICRPGYCRNGGVCLVQNGRPVCDCSGTGYDGQVCENPICRPGYCQNGGLCLVEGGRPICDCRGTGFGGALCDQPLCPPGYCQNGGRCLIQNGQPVCDCTLTGFQGRYCEQPICRPDFCLNGGQCIVQGGRPVCDCRGTNFEGTNCETPVCRPGYCMNGGQCTIVNGRPTCDCSNTGYGGPLCEQPVCRPGFCLNGGRCIVQNGQPICDCRGTGFVGPHCEQTVCRPDYCMNGGRCVVQNGAATCDCTNTGYGGPLCEQPICPDGYCLNGGRCTVQNGRPVCDCSGTDYRGDRCAHPICPPNFCLNGGTCYVVDGNPRCNCTGLNFAGDRCHYPICPVGYCMNNGRCFIRPGATTPECDCTGTGFVGDRCSQPVCPEGYCQNGGICHALPNGLPFCDCSYTSYTGDKCETPICPPNYCSGRGTCRVENGRPVCDCQLQYWGPQCQLDVCTTGFCHHGGTCYPGPDRRPHCRCPEGYEGDQCEIPKTCPPGYCYHGGECTMQGGMPVCNCINTDYQGTRCDVPKTCPPGYCRNGGQCTVAGGKYICNCLGTGFQGPTCSDPAACPPGYCHGGICTVLPGGRYVCSCWKTGLSGPRCDGDVNGIYIDYEKTGYMVYELKPPLKTKEDNITVGFKTYAQSGTILDFVTTTGVRWGIKLRNGHIVVDRNGQEYMYPNLVNDGAYHVVTVERKGESMLVTLDNDQLVNLPMTGITDRSDQSITYTTLFVGANRNREDIFRGAIGGLYWNGRYPIDEAKGGLQVITGEVIYVLLPSFILPGQKPKPTCPPDYCFNGGICYVDNYELKCDCRNTGWQGSRCEKPTRGYIPAVSGNGAYIIIPIVPPKRTNLDRMRIAFQTYTADGPIARFMSQDGRFYEIYMKGQQVFVSNSKDDIRLISAPYQQCDDGKMHVVTLLRNGSRFDWTVDGHRTVFDDISLVDSKGALITDEIVLGADRKFKYTFNGVLGAFDWNGRMLVSDNGELSSGSNVMIVPGRGPGDKDDVVIVLMPHFLQPPVPTTVAPPLPFPTALPGHGVHGGAIVGGPGGGGPLVVPPIGYGDGAGGVFAGSGPLLLQAGGAGIFGLINPWLAGLLVCLLPLISALIWACWRCKPGCCPCCVGAGKGAGGKFHDTMDRLSAGLWAAPTDKDLIVSSKPLIATNGTISQTAHQGNFHPVPPGGASLFTTGGQSKSGYVFGQDRHVDITDRYDMTMMDQHMEGIPNVYTTDDLKVDCCVLTQNSRYVVTGSASGPPQVWDMQTGEPYKVMNGDELGCSDLHLAVNDTLLVGQVIEDFQSAETTKMHRLQLWNFVTGEQLEMPAEILCSASCVSNAGEHIVAARATPQGQSILVWDLVGNQLTREIHYIPINSKARVSYINITPEDRFVVAGFNNPGTDQAYFMVFDLAAETSGVVQPKYITFDAKAEATEILNNDEAVTGTRKGELIVWNLLTKMPVRQFSINATLEGDTGITTFPPHDGIIHDVTLSEDRRFLVTASQDRRVRVWNMPEERLLHTLEGHADDVLSVVVSCDSEMVVSGSWDGSIRVWRIKDGSQMCWFTSNIEVLQVKLSRDKRAIVGLGERNGHRKLIMMQIIRNRTCAPAVYTRSPGLSPSSPMQDDMLP</sequence>
<reference evidence="10" key="1">
    <citation type="submission" date="2019-11" db="UniProtKB">
        <authorList>
            <consortium name="WormBaseParasite"/>
        </authorList>
    </citation>
    <scope>IDENTIFICATION</scope>
</reference>
<dbReference type="GO" id="GO:0030154">
    <property type="term" value="P:cell differentiation"/>
    <property type="evidence" value="ECO:0007669"/>
    <property type="project" value="UniProtKB-KW"/>
</dbReference>
<dbReference type="PROSITE" id="PS50294">
    <property type="entry name" value="WD_REPEATS_REGION"/>
    <property type="match status" value="2"/>
</dbReference>
<dbReference type="SUPFAM" id="SSF49899">
    <property type="entry name" value="Concanavalin A-like lectins/glucanases"/>
    <property type="match status" value="6"/>
</dbReference>
<name>A0A5K3EZB5_MESCO</name>
<evidence type="ECO:0000259" key="9">
    <source>
        <dbReference type="PROSITE" id="PS50026"/>
    </source>
</evidence>
<evidence type="ECO:0000313" key="10">
    <source>
        <dbReference type="WBParaSite" id="MCU_004334-RA"/>
    </source>
</evidence>
<dbReference type="PROSITE" id="PS00678">
    <property type="entry name" value="WD_REPEATS_1"/>
    <property type="match status" value="1"/>
</dbReference>
<dbReference type="CDD" id="cd00054">
    <property type="entry name" value="EGF_CA"/>
    <property type="match status" value="1"/>
</dbReference>
<dbReference type="PROSITE" id="PS50025">
    <property type="entry name" value="LAM_G_DOMAIN"/>
    <property type="match status" value="4"/>
</dbReference>